<protein>
    <submittedName>
        <fullName evidence="6">TetR/AcrR family transcriptional regulator</fullName>
    </submittedName>
</protein>
<dbReference type="InterPro" id="IPR009057">
    <property type="entry name" value="Homeodomain-like_sf"/>
</dbReference>
<dbReference type="InterPro" id="IPR050109">
    <property type="entry name" value="HTH-type_TetR-like_transc_reg"/>
</dbReference>
<accession>A0A6G7YIG5</accession>
<dbReference type="PROSITE" id="PS01081">
    <property type="entry name" value="HTH_TETR_1"/>
    <property type="match status" value="1"/>
</dbReference>
<proteinExistence type="predicted"/>
<gene>
    <name evidence="6" type="ORF">G7071_14665</name>
</gene>
<evidence type="ECO:0000259" key="5">
    <source>
        <dbReference type="PROSITE" id="PS50977"/>
    </source>
</evidence>
<dbReference type="Proteomes" id="UP000502035">
    <property type="component" value="Chromosome"/>
</dbReference>
<evidence type="ECO:0000256" key="4">
    <source>
        <dbReference type="PROSITE-ProRule" id="PRU00335"/>
    </source>
</evidence>
<dbReference type="Pfam" id="PF00440">
    <property type="entry name" value="TetR_N"/>
    <property type="match status" value="1"/>
</dbReference>
<dbReference type="GO" id="GO:0000976">
    <property type="term" value="F:transcription cis-regulatory region binding"/>
    <property type="evidence" value="ECO:0007669"/>
    <property type="project" value="TreeGrafter"/>
</dbReference>
<dbReference type="PRINTS" id="PR00455">
    <property type="entry name" value="HTHTETR"/>
</dbReference>
<dbReference type="Gene3D" id="1.10.357.10">
    <property type="entry name" value="Tetracycline Repressor, domain 2"/>
    <property type="match status" value="1"/>
</dbReference>
<keyword evidence="3" id="KW-0804">Transcription</keyword>
<evidence type="ECO:0000313" key="6">
    <source>
        <dbReference type="EMBL" id="QIK76481.1"/>
    </source>
</evidence>
<organism evidence="6 7">
    <name type="scientific">Nocardioides piscis</name>
    <dbReference type="NCBI Taxonomy" id="2714938"/>
    <lineage>
        <taxon>Bacteria</taxon>
        <taxon>Bacillati</taxon>
        <taxon>Actinomycetota</taxon>
        <taxon>Actinomycetes</taxon>
        <taxon>Propionibacteriales</taxon>
        <taxon>Nocardioidaceae</taxon>
        <taxon>Nocardioides</taxon>
    </lineage>
</organism>
<evidence type="ECO:0000256" key="2">
    <source>
        <dbReference type="ARBA" id="ARBA00023125"/>
    </source>
</evidence>
<feature type="domain" description="HTH tetR-type" evidence="5">
    <location>
        <begin position="8"/>
        <end position="68"/>
    </location>
</feature>
<dbReference type="KEGG" id="npi:G7071_14665"/>
<dbReference type="InterPro" id="IPR023772">
    <property type="entry name" value="DNA-bd_HTH_TetR-type_CS"/>
</dbReference>
<dbReference type="PROSITE" id="PS50977">
    <property type="entry name" value="HTH_TETR_2"/>
    <property type="match status" value="1"/>
</dbReference>
<name>A0A6G7YIG5_9ACTN</name>
<evidence type="ECO:0000313" key="7">
    <source>
        <dbReference type="Proteomes" id="UP000502035"/>
    </source>
</evidence>
<keyword evidence="7" id="KW-1185">Reference proteome</keyword>
<dbReference type="PANTHER" id="PTHR30055:SF238">
    <property type="entry name" value="MYCOFACTOCIN BIOSYNTHESIS TRANSCRIPTIONAL REGULATOR MFTR-RELATED"/>
    <property type="match status" value="1"/>
</dbReference>
<keyword evidence="1" id="KW-0805">Transcription regulation</keyword>
<sequence length="199" mass="21549">MAGRARRHDTEERVVAAALELFAERGFGQVTMEEIATAADVSRRTVYRRFPTKGHVVLAVPLRWLDVWDEVVEAAPDGQPLTVVESAARAVADYIDAHRADVLTAYAALAESPSLESAGTIHHEWISRIVSLLERQSQPVSPTTQHVVAGAYMGAIDAMLAQWVRAGGDGPVLAETESALSRLRAVWPPDAGEGSQEED</sequence>
<dbReference type="PANTHER" id="PTHR30055">
    <property type="entry name" value="HTH-TYPE TRANSCRIPTIONAL REGULATOR RUTR"/>
    <property type="match status" value="1"/>
</dbReference>
<dbReference type="GO" id="GO:0003700">
    <property type="term" value="F:DNA-binding transcription factor activity"/>
    <property type="evidence" value="ECO:0007669"/>
    <property type="project" value="TreeGrafter"/>
</dbReference>
<dbReference type="EMBL" id="CP049866">
    <property type="protein sequence ID" value="QIK76481.1"/>
    <property type="molecule type" value="Genomic_DNA"/>
</dbReference>
<dbReference type="AlphaFoldDB" id="A0A6G7YIG5"/>
<reference evidence="6 7" key="1">
    <citation type="submission" date="2020-03" db="EMBL/GenBank/DDBJ databases">
        <title>Nocardioides sp. nov., isolated from fish.</title>
        <authorList>
            <person name="Hyun D.-W."/>
            <person name="Bae J.-W."/>
        </authorList>
    </citation>
    <scope>NUCLEOTIDE SEQUENCE [LARGE SCALE GENOMIC DNA]</scope>
    <source>
        <strain evidence="6 7">HDW12A</strain>
    </source>
</reference>
<evidence type="ECO:0000256" key="1">
    <source>
        <dbReference type="ARBA" id="ARBA00023015"/>
    </source>
</evidence>
<dbReference type="InterPro" id="IPR001647">
    <property type="entry name" value="HTH_TetR"/>
</dbReference>
<evidence type="ECO:0000256" key="3">
    <source>
        <dbReference type="ARBA" id="ARBA00023163"/>
    </source>
</evidence>
<dbReference type="SUPFAM" id="SSF46689">
    <property type="entry name" value="Homeodomain-like"/>
    <property type="match status" value="1"/>
</dbReference>
<keyword evidence="2 4" id="KW-0238">DNA-binding</keyword>
<feature type="DNA-binding region" description="H-T-H motif" evidence="4">
    <location>
        <begin position="31"/>
        <end position="50"/>
    </location>
</feature>
<dbReference type="RefSeq" id="WP_166319961.1">
    <property type="nucleotide sequence ID" value="NZ_CP049866.1"/>
</dbReference>